<dbReference type="Proteomes" id="UP001165960">
    <property type="component" value="Unassembled WGS sequence"/>
</dbReference>
<accession>A0ACC2TGG9</accession>
<sequence length="173" mass="19755">MTAKHKRAITTKLFIDIPKCITKHQVFRLYVSNDADYPGVAIYPYKKPGWFMKGWVETNPRIDYEEEEALNKVDVDYSLTNLAKRELAWNTLEFTSAFHIQGNITFPLKVFIPELVDMTSLTIMFKTGPWACSHPYSDILKIAPDRFPTILVSGGTTQHLGLILLLATHIILL</sequence>
<proteinExistence type="predicted"/>
<evidence type="ECO:0000313" key="1">
    <source>
        <dbReference type="EMBL" id="KAJ9073685.1"/>
    </source>
</evidence>
<protein>
    <submittedName>
        <fullName evidence="1">Uncharacterized protein</fullName>
    </submittedName>
</protein>
<reference evidence="1" key="1">
    <citation type="submission" date="2022-04" db="EMBL/GenBank/DDBJ databases">
        <title>Genome of the entomopathogenic fungus Entomophthora muscae.</title>
        <authorList>
            <person name="Elya C."/>
            <person name="Lovett B.R."/>
            <person name="Lee E."/>
            <person name="Macias A.M."/>
            <person name="Hajek A.E."/>
            <person name="De Bivort B.L."/>
            <person name="Kasson M.T."/>
            <person name="De Fine Licht H.H."/>
            <person name="Stajich J.E."/>
        </authorList>
    </citation>
    <scope>NUCLEOTIDE SEQUENCE</scope>
    <source>
        <strain evidence="1">Berkeley</strain>
    </source>
</reference>
<comment type="caution">
    <text evidence="1">The sequence shown here is derived from an EMBL/GenBank/DDBJ whole genome shotgun (WGS) entry which is preliminary data.</text>
</comment>
<gene>
    <name evidence="1" type="ORF">DSO57_1013503</name>
</gene>
<keyword evidence="2" id="KW-1185">Reference proteome</keyword>
<dbReference type="EMBL" id="QTSX02002890">
    <property type="protein sequence ID" value="KAJ9073685.1"/>
    <property type="molecule type" value="Genomic_DNA"/>
</dbReference>
<organism evidence="1 2">
    <name type="scientific">Entomophthora muscae</name>
    <dbReference type="NCBI Taxonomy" id="34485"/>
    <lineage>
        <taxon>Eukaryota</taxon>
        <taxon>Fungi</taxon>
        <taxon>Fungi incertae sedis</taxon>
        <taxon>Zoopagomycota</taxon>
        <taxon>Entomophthoromycotina</taxon>
        <taxon>Entomophthoromycetes</taxon>
        <taxon>Entomophthorales</taxon>
        <taxon>Entomophthoraceae</taxon>
        <taxon>Entomophthora</taxon>
    </lineage>
</organism>
<evidence type="ECO:0000313" key="2">
    <source>
        <dbReference type="Proteomes" id="UP001165960"/>
    </source>
</evidence>
<name>A0ACC2TGG9_9FUNG</name>